<evidence type="ECO:0000259" key="2">
    <source>
        <dbReference type="Pfam" id="PF05598"/>
    </source>
</evidence>
<feature type="compositionally biased region" description="Basic and acidic residues" evidence="1">
    <location>
        <begin position="199"/>
        <end position="208"/>
    </location>
</feature>
<dbReference type="PANTHER" id="PTHR33408:SF2">
    <property type="entry name" value="TRANSPOSASE DDE DOMAIN-CONTAINING PROTEIN"/>
    <property type="match status" value="1"/>
</dbReference>
<sequence>MNCFFIFKKFKSLHLEKIGFTPVILKTEGRPSFKTEVFLKIYLYGYLNGIRSSRKLEKECIRNIEMQWLLADIRPNYHSISDFRKENPKVLEKLFKLFLSFLKDADLIAGETIAIDGTKSRAHNGKKSNFNQKKIDKHLEYIEIKTQEYLDDLEKNDEKENVVKITNIQQKIARLQQNKIRYELLEEQLKVSSEPYPNSKERTDEVNKYHRIPIVSG</sequence>
<evidence type="ECO:0000313" key="4">
    <source>
        <dbReference type="Proteomes" id="UP000198034"/>
    </source>
</evidence>
<dbReference type="AlphaFoldDB" id="A0A246GA05"/>
<accession>A0A246GA05</accession>
<comment type="caution">
    <text evidence="3">The sequence shown here is derived from an EMBL/GenBank/DDBJ whole genome shotgun (WGS) entry which is preliminary data.</text>
</comment>
<dbReference type="Pfam" id="PF05598">
    <property type="entry name" value="DUF772"/>
    <property type="match status" value="1"/>
</dbReference>
<dbReference type="InterPro" id="IPR008490">
    <property type="entry name" value="Transposase_InsH_N"/>
</dbReference>
<dbReference type="PANTHER" id="PTHR33408">
    <property type="entry name" value="TRANSPOSASE"/>
    <property type="match status" value="1"/>
</dbReference>
<feature type="domain" description="Transposase InsH N-terminal" evidence="2">
    <location>
        <begin position="27"/>
        <end position="85"/>
    </location>
</feature>
<protein>
    <recommendedName>
        <fullName evidence="2">Transposase InsH N-terminal domain-containing protein</fullName>
    </recommendedName>
</protein>
<name>A0A246GA05_9FLAO</name>
<dbReference type="EMBL" id="MTCY01000024">
    <property type="protein sequence ID" value="OWP76643.1"/>
    <property type="molecule type" value="Genomic_DNA"/>
</dbReference>
<gene>
    <name evidence="3" type="ORF">BWK62_09130</name>
</gene>
<evidence type="ECO:0000313" key="3">
    <source>
        <dbReference type="EMBL" id="OWP76643.1"/>
    </source>
</evidence>
<feature type="region of interest" description="Disordered" evidence="1">
    <location>
        <begin position="193"/>
        <end position="217"/>
    </location>
</feature>
<reference evidence="3 4" key="1">
    <citation type="journal article" date="2017" name="Infect. Genet. Evol.">
        <title>Comparative genome analysis of fish pathogen Flavobacterium columnare reveals extensive sequence diversity within the species.</title>
        <authorList>
            <person name="Kayansamruaj P."/>
            <person name="Dong H.T."/>
            <person name="Hirono I."/>
            <person name="Kondo H."/>
            <person name="Senapin S."/>
            <person name="Rodkhum C."/>
        </authorList>
    </citation>
    <scope>NUCLEOTIDE SEQUENCE [LARGE SCALE GENOMIC DNA]</scope>
    <source>
        <strain evidence="3 4">1214</strain>
    </source>
</reference>
<proteinExistence type="predicted"/>
<dbReference type="Proteomes" id="UP000198034">
    <property type="component" value="Unassembled WGS sequence"/>
</dbReference>
<organism evidence="3 4">
    <name type="scientific">Flavobacterium columnare</name>
    <dbReference type="NCBI Taxonomy" id="996"/>
    <lineage>
        <taxon>Bacteria</taxon>
        <taxon>Pseudomonadati</taxon>
        <taxon>Bacteroidota</taxon>
        <taxon>Flavobacteriia</taxon>
        <taxon>Flavobacteriales</taxon>
        <taxon>Flavobacteriaceae</taxon>
        <taxon>Flavobacterium</taxon>
    </lineage>
</organism>
<evidence type="ECO:0000256" key="1">
    <source>
        <dbReference type="SAM" id="MobiDB-lite"/>
    </source>
</evidence>